<dbReference type="RefSeq" id="WP_133515608.1">
    <property type="nucleotide sequence ID" value="NZ_SNWX01000020.1"/>
</dbReference>
<accession>A0A4R6LJY7</accession>
<dbReference type="GO" id="GO:0052689">
    <property type="term" value="F:carboxylic ester hydrolase activity"/>
    <property type="evidence" value="ECO:0007669"/>
    <property type="project" value="TreeGrafter"/>
</dbReference>
<evidence type="ECO:0000313" key="5">
    <source>
        <dbReference type="Proteomes" id="UP000295064"/>
    </source>
</evidence>
<feature type="binding site" evidence="2">
    <location>
        <position position="91"/>
    </location>
    <ligand>
        <name>substrate</name>
    </ligand>
</feature>
<proteinExistence type="predicted"/>
<dbReference type="InterPro" id="IPR029058">
    <property type="entry name" value="AB_hydrolase_fold"/>
</dbReference>
<dbReference type="Gene3D" id="3.40.50.1820">
    <property type="entry name" value="alpha/beta hydrolase"/>
    <property type="match status" value="1"/>
</dbReference>
<reference evidence="4 5" key="1">
    <citation type="submission" date="2019-03" db="EMBL/GenBank/DDBJ databases">
        <title>Subsurface microbial communities from deep shales in Ohio and West Virginia, USA.</title>
        <authorList>
            <person name="Wrighton K."/>
        </authorList>
    </citation>
    <scope>NUCLEOTIDE SEQUENCE [LARGE SCALE GENOMIC DNA]</scope>
    <source>
        <strain evidence="4 5">MA284_T2</strain>
    </source>
</reference>
<organism evidence="4 5">
    <name type="scientific">Halanaerobium saccharolyticum</name>
    <dbReference type="NCBI Taxonomy" id="43595"/>
    <lineage>
        <taxon>Bacteria</taxon>
        <taxon>Bacillati</taxon>
        <taxon>Bacillota</taxon>
        <taxon>Clostridia</taxon>
        <taxon>Halanaerobiales</taxon>
        <taxon>Halanaerobiaceae</taxon>
        <taxon>Halanaerobium</taxon>
    </lineage>
</organism>
<dbReference type="SUPFAM" id="SSF53474">
    <property type="entry name" value="alpha/beta-Hydrolases"/>
    <property type="match status" value="1"/>
</dbReference>
<dbReference type="InterPro" id="IPR039069">
    <property type="entry name" value="CE7"/>
</dbReference>
<sequence length="319" mass="36663">MLFEMSVEEMKEYKGSSRKADDFDQYWEKALAEMKTVDPDIEIKHSAFQTDFAECYDLYFTGVRDARIHVKYIKPKMIEKKHPAVIEFHGYGSRIEDWADKLQFAARGYSYFGMNCRGQNAGFSEDVGGVKGNTKNGHIIRGLADDSDKLYYRNVFLDTAQLAGIVMELDSIDQKRVGVYGYSQGGALTIACAALEPRIKKAAPVYPFLSDYKRVTQLDIENSAYAEIREFFRKYDPLHLKEAEIFNKLSYIDIQNLADKIKAEVLMTTAISDPICPPSTQFAVYNKIKSKKEMVIYPDYGHEDLPGIRDRHYRFFNDL</sequence>
<comment type="caution">
    <text evidence="4">The sequence shown here is derived from an EMBL/GenBank/DDBJ whole genome shotgun (WGS) entry which is preliminary data.</text>
</comment>
<protein>
    <submittedName>
        <fullName evidence="4">Cephalosporin-C deacetylase</fullName>
    </submittedName>
</protein>
<evidence type="ECO:0000259" key="3">
    <source>
        <dbReference type="Pfam" id="PF05448"/>
    </source>
</evidence>
<dbReference type="AlphaFoldDB" id="A0A4R6LJY7"/>
<gene>
    <name evidence="4" type="ORF">DFR79_12043</name>
</gene>
<feature type="active site" description="Charge relay system" evidence="1">
    <location>
        <position position="273"/>
    </location>
</feature>
<evidence type="ECO:0000256" key="1">
    <source>
        <dbReference type="PIRSR" id="PIRSR639069-1"/>
    </source>
</evidence>
<feature type="active site" description="Nucleophile" evidence="1">
    <location>
        <position position="183"/>
    </location>
</feature>
<dbReference type="OrthoDB" id="9770528at2"/>
<dbReference type="GO" id="GO:0005976">
    <property type="term" value="P:polysaccharide metabolic process"/>
    <property type="evidence" value="ECO:0007669"/>
    <property type="project" value="TreeGrafter"/>
</dbReference>
<dbReference type="EMBL" id="SNWX01000020">
    <property type="protein sequence ID" value="TDO84632.1"/>
    <property type="molecule type" value="Genomic_DNA"/>
</dbReference>
<feature type="domain" description="Acetyl xylan esterase" evidence="3">
    <location>
        <begin position="2"/>
        <end position="318"/>
    </location>
</feature>
<evidence type="ECO:0000313" key="4">
    <source>
        <dbReference type="EMBL" id="TDO84632.1"/>
    </source>
</evidence>
<dbReference type="Proteomes" id="UP000295064">
    <property type="component" value="Unassembled WGS sequence"/>
</dbReference>
<dbReference type="PANTHER" id="PTHR40111">
    <property type="entry name" value="CEPHALOSPORIN-C DEACETYLASE"/>
    <property type="match status" value="1"/>
</dbReference>
<dbReference type="Pfam" id="PF05448">
    <property type="entry name" value="AXE1"/>
    <property type="match status" value="1"/>
</dbReference>
<dbReference type="PANTHER" id="PTHR40111:SF1">
    <property type="entry name" value="CEPHALOSPORIN-C DEACETYLASE"/>
    <property type="match status" value="1"/>
</dbReference>
<feature type="active site" description="Charge relay system" evidence="1">
    <location>
        <position position="302"/>
    </location>
</feature>
<evidence type="ECO:0000256" key="2">
    <source>
        <dbReference type="PIRSR" id="PIRSR639069-2"/>
    </source>
</evidence>
<name>A0A4R6LJY7_9FIRM</name>
<dbReference type="InterPro" id="IPR008391">
    <property type="entry name" value="AXE1_dom"/>
</dbReference>